<evidence type="ECO:0000256" key="5">
    <source>
        <dbReference type="HAMAP-Rule" id="MF_00445"/>
    </source>
</evidence>
<dbReference type="GO" id="GO:0050136">
    <property type="term" value="F:NADH dehydrogenase (quinone) (non-electrogenic) activity"/>
    <property type="evidence" value="ECO:0007669"/>
    <property type="project" value="UniProtKB-UniRule"/>
</dbReference>
<evidence type="ECO:0000313" key="8">
    <source>
        <dbReference type="EMBL" id="SDO20467.1"/>
    </source>
</evidence>
<comment type="similarity">
    <text evidence="5">Belongs to the complex I subunit 2 family.</text>
</comment>
<keyword evidence="2 5" id="KW-0812">Transmembrane</keyword>
<feature type="transmembrane region" description="Helical" evidence="5">
    <location>
        <begin position="36"/>
        <end position="54"/>
    </location>
</feature>
<dbReference type="HAMAP" id="MF_00445">
    <property type="entry name" value="NDH1_NuoN_1"/>
    <property type="match status" value="1"/>
</dbReference>
<keyword evidence="5" id="KW-0520">NAD</keyword>
<dbReference type="RefSeq" id="WP_245723942.1">
    <property type="nucleotide sequence ID" value="NZ_FNGY01000012.1"/>
</dbReference>
<feature type="domain" description="NADH:quinone oxidoreductase/Mrp antiporter transmembrane" evidence="7">
    <location>
        <begin position="121"/>
        <end position="415"/>
    </location>
</feature>
<dbReference type="GO" id="GO:0005886">
    <property type="term" value="C:plasma membrane"/>
    <property type="evidence" value="ECO:0007669"/>
    <property type="project" value="UniProtKB-SubCell"/>
</dbReference>
<name>A0A1H0HMX0_9SPHI</name>
<dbReference type="InterPro" id="IPR010096">
    <property type="entry name" value="NADH-Q_OxRdtase_suN/2"/>
</dbReference>
<feature type="transmembrane region" description="Helical" evidence="5">
    <location>
        <begin position="237"/>
        <end position="258"/>
    </location>
</feature>
<dbReference type="GO" id="GO:0012505">
    <property type="term" value="C:endomembrane system"/>
    <property type="evidence" value="ECO:0007669"/>
    <property type="project" value="UniProtKB-SubCell"/>
</dbReference>
<gene>
    <name evidence="5" type="primary">nuoN</name>
    <name evidence="8" type="ORF">SAMN05421820_112197</name>
</gene>
<dbReference type="AlphaFoldDB" id="A0A1H0HMX0"/>
<organism evidence="8 9">
    <name type="scientific">Pedobacter steynii</name>
    <dbReference type="NCBI Taxonomy" id="430522"/>
    <lineage>
        <taxon>Bacteria</taxon>
        <taxon>Pseudomonadati</taxon>
        <taxon>Bacteroidota</taxon>
        <taxon>Sphingobacteriia</taxon>
        <taxon>Sphingobacteriales</taxon>
        <taxon>Sphingobacteriaceae</taxon>
        <taxon>Pedobacter</taxon>
    </lineage>
</organism>
<comment type="subcellular location">
    <subcellularLocation>
        <location evidence="5">Cell membrane</location>
        <topology evidence="5">Multi-pass membrane protein</topology>
    </subcellularLocation>
    <subcellularLocation>
        <location evidence="1">Endomembrane system</location>
        <topology evidence="1">Multi-pass membrane protein</topology>
    </subcellularLocation>
    <subcellularLocation>
        <location evidence="6">Membrane</location>
        <topology evidence="6">Multi-pass membrane protein</topology>
    </subcellularLocation>
</comment>
<dbReference type="InterPro" id="IPR001750">
    <property type="entry name" value="ND/Mrp_TM"/>
</dbReference>
<feature type="transmembrane region" description="Helical" evidence="5">
    <location>
        <begin position="320"/>
        <end position="345"/>
    </location>
</feature>
<evidence type="ECO:0000313" key="9">
    <source>
        <dbReference type="Proteomes" id="UP000183200"/>
    </source>
</evidence>
<feature type="transmembrane region" description="Helical" evidence="5">
    <location>
        <begin position="74"/>
        <end position="92"/>
    </location>
</feature>
<dbReference type="PANTHER" id="PTHR22773">
    <property type="entry name" value="NADH DEHYDROGENASE"/>
    <property type="match status" value="1"/>
</dbReference>
<comment type="subunit">
    <text evidence="5">NDH-1 is composed of 14 different subunits. Subunits NuoA, H, J, K, L, M, N constitute the membrane sector of the complex.</text>
</comment>
<protein>
    <recommendedName>
        <fullName evidence="5">NADH-quinone oxidoreductase subunit N</fullName>
        <ecNumber evidence="5">7.1.1.-</ecNumber>
    </recommendedName>
    <alternativeName>
        <fullName evidence="5">NADH dehydrogenase I subunit N</fullName>
    </alternativeName>
    <alternativeName>
        <fullName evidence="5">NDH-1 subunit N</fullName>
    </alternativeName>
</protein>
<dbReference type="GO" id="GO:0042773">
    <property type="term" value="P:ATP synthesis coupled electron transport"/>
    <property type="evidence" value="ECO:0007669"/>
    <property type="project" value="InterPro"/>
</dbReference>
<keyword evidence="3 5" id="KW-1133">Transmembrane helix</keyword>
<dbReference type="EMBL" id="FNGY01000012">
    <property type="protein sequence ID" value="SDO20467.1"/>
    <property type="molecule type" value="Genomic_DNA"/>
</dbReference>
<feature type="transmembrane region" description="Helical" evidence="5">
    <location>
        <begin position="198"/>
        <end position="225"/>
    </location>
</feature>
<keyword evidence="5" id="KW-0813">Transport</keyword>
<keyword evidence="5" id="KW-1278">Translocase</keyword>
<dbReference type="Proteomes" id="UP000183200">
    <property type="component" value="Unassembled WGS sequence"/>
</dbReference>
<keyword evidence="9" id="KW-1185">Reference proteome</keyword>
<dbReference type="EC" id="7.1.1.-" evidence="5"/>
<feature type="transmembrane region" description="Helical" evidence="5">
    <location>
        <begin position="264"/>
        <end position="287"/>
    </location>
</feature>
<feature type="transmembrane region" description="Helical" evidence="5">
    <location>
        <begin position="6"/>
        <end position="29"/>
    </location>
</feature>
<evidence type="ECO:0000256" key="2">
    <source>
        <dbReference type="ARBA" id="ARBA00022692"/>
    </source>
</evidence>
<dbReference type="Pfam" id="PF00361">
    <property type="entry name" value="Proton_antipo_M"/>
    <property type="match status" value="1"/>
</dbReference>
<keyword evidence="5" id="KW-0874">Quinone</keyword>
<feature type="transmembrane region" description="Helical" evidence="5">
    <location>
        <begin position="366"/>
        <end position="389"/>
    </location>
</feature>
<keyword evidence="4 5" id="KW-0472">Membrane</keyword>
<comment type="catalytic activity">
    <reaction evidence="5">
        <text>a quinone + NADH + 5 H(+)(in) = a quinol + NAD(+) + 4 H(+)(out)</text>
        <dbReference type="Rhea" id="RHEA:57888"/>
        <dbReference type="ChEBI" id="CHEBI:15378"/>
        <dbReference type="ChEBI" id="CHEBI:24646"/>
        <dbReference type="ChEBI" id="CHEBI:57540"/>
        <dbReference type="ChEBI" id="CHEBI:57945"/>
        <dbReference type="ChEBI" id="CHEBI:132124"/>
    </reaction>
</comment>
<dbReference type="GO" id="GO:0048038">
    <property type="term" value="F:quinone binding"/>
    <property type="evidence" value="ECO:0007669"/>
    <property type="project" value="UniProtKB-KW"/>
</dbReference>
<dbReference type="GO" id="GO:0008137">
    <property type="term" value="F:NADH dehydrogenase (ubiquinone) activity"/>
    <property type="evidence" value="ECO:0007669"/>
    <property type="project" value="InterPro"/>
</dbReference>
<feature type="transmembrane region" description="Helical" evidence="5">
    <location>
        <begin position="444"/>
        <end position="465"/>
    </location>
</feature>
<evidence type="ECO:0000256" key="3">
    <source>
        <dbReference type="ARBA" id="ARBA00022989"/>
    </source>
</evidence>
<reference evidence="9" key="1">
    <citation type="submission" date="2016-10" db="EMBL/GenBank/DDBJ databases">
        <authorList>
            <person name="Varghese N."/>
            <person name="Submissions S."/>
        </authorList>
    </citation>
    <scope>NUCLEOTIDE SEQUENCE [LARGE SCALE GENOMIC DNA]</scope>
    <source>
        <strain evidence="9">DSM 19110</strain>
    </source>
</reference>
<feature type="transmembrane region" description="Helical" evidence="5">
    <location>
        <begin position="158"/>
        <end position="178"/>
    </location>
</feature>
<feature type="transmembrane region" description="Helical" evidence="5">
    <location>
        <begin position="296"/>
        <end position="314"/>
    </location>
</feature>
<proteinExistence type="inferred from homology"/>
<evidence type="ECO:0000259" key="7">
    <source>
        <dbReference type="Pfam" id="PF00361"/>
    </source>
</evidence>
<accession>A0A1H0HMX0</accession>
<comment type="function">
    <text evidence="5">NDH-1 shuttles electrons from NADH, via FMN and iron-sulfur (Fe-S) centers, to quinones in the respiratory chain. The immediate electron acceptor for the enzyme in this species is believed to be a menaquinone. Couples the redox reaction to proton translocation (for every two electrons transferred, four hydrogen ions are translocated across the cytoplasmic membrane), and thus conserves the redox energy in a proton gradient.</text>
</comment>
<keyword evidence="5" id="KW-1003">Cell membrane</keyword>
<feature type="transmembrane region" description="Helical" evidence="5">
    <location>
        <begin position="127"/>
        <end position="146"/>
    </location>
</feature>
<sequence length="480" mass="53313">MMTHNDFIALMPLLLLAGSSVLVMLLIAIKFSHRSIQLSSLLLFALSFSSLFYIQKLVPYRIEPLLEIDDFSVFIMGLIIFSGLVVNICSYLYFEEKEESPKEYYVLLFLCTLGACVLAVSKHFISLFLGLEILTVGLYALIAYLRARHYNIEAGIKYLVLAAFSSAFLLFGMALIYFQTGSMEFSAIALYLNPFPSLPPLFLTGMGLMLVGLGFKLAVVPFHMWTADVYQGAPTPVTAFIATASKGGVLAVLIRFFITIDGFRFKVLMLVLISIAIASMMVGNLLALQQKNVKRLLAYSSIAHLGYLLVAFIPGSRMSIQAVCFYLTAYFLTTLTAFGVIAMLSGKEKDSENINNYKALFWEHPILASIFSTSLLSLAGIPLTAGFVGKFYILAAGLQTGFWLLALTLVLSSVVGLYYYLRIITSMFSGPEKVFPKEHKVHPVFYLISSVVLSVLTLLIIWFGIYPSGLMHFITQFQIR</sequence>
<evidence type="ECO:0000256" key="4">
    <source>
        <dbReference type="ARBA" id="ARBA00023136"/>
    </source>
</evidence>
<evidence type="ECO:0000256" key="6">
    <source>
        <dbReference type="RuleBase" id="RU000320"/>
    </source>
</evidence>
<dbReference type="NCBIfam" id="TIGR01770">
    <property type="entry name" value="NDH_I_N"/>
    <property type="match status" value="1"/>
</dbReference>
<feature type="transmembrane region" description="Helical" evidence="5">
    <location>
        <begin position="401"/>
        <end position="423"/>
    </location>
</feature>
<feature type="transmembrane region" description="Helical" evidence="5">
    <location>
        <begin position="104"/>
        <end position="121"/>
    </location>
</feature>
<evidence type="ECO:0000256" key="1">
    <source>
        <dbReference type="ARBA" id="ARBA00004127"/>
    </source>
</evidence>